<evidence type="ECO:0000313" key="18">
    <source>
        <dbReference type="Proteomes" id="UP000269154"/>
    </source>
</evidence>
<keyword evidence="7" id="KW-0808">Transferase</keyword>
<evidence type="ECO:0000256" key="12">
    <source>
        <dbReference type="ARBA" id="ARBA00074306"/>
    </source>
</evidence>
<dbReference type="InterPro" id="IPR004358">
    <property type="entry name" value="Sig_transdc_His_kin-like_C"/>
</dbReference>
<dbReference type="Proteomes" id="UP000269154">
    <property type="component" value="Unassembled WGS sequence"/>
</dbReference>
<evidence type="ECO:0000256" key="11">
    <source>
        <dbReference type="ARBA" id="ARBA00023163"/>
    </source>
</evidence>
<dbReference type="PROSITE" id="PS50082">
    <property type="entry name" value="WD_REPEATS_2"/>
    <property type="match status" value="10"/>
</dbReference>
<feature type="repeat" description="WD" evidence="14">
    <location>
        <begin position="788"/>
        <end position="829"/>
    </location>
</feature>
<proteinExistence type="inferred from homology"/>
<dbReference type="FunFam" id="3.30.565.10:FF:000010">
    <property type="entry name" value="Sensor histidine kinase RcsC"/>
    <property type="match status" value="1"/>
</dbReference>
<evidence type="ECO:0000256" key="1">
    <source>
        <dbReference type="ARBA" id="ARBA00000085"/>
    </source>
</evidence>
<dbReference type="Gene3D" id="3.30.565.10">
    <property type="entry name" value="Histidine kinase-like ATPase, C-terminal domain"/>
    <property type="match status" value="1"/>
</dbReference>
<evidence type="ECO:0000256" key="3">
    <source>
        <dbReference type="ARBA" id="ARBA00012438"/>
    </source>
</evidence>
<dbReference type="InterPro" id="IPR005467">
    <property type="entry name" value="His_kinase_dom"/>
</dbReference>
<keyword evidence="4 13" id="KW-0597">Phosphoprotein</keyword>
<dbReference type="SMART" id="SM00448">
    <property type="entry name" value="REC"/>
    <property type="match status" value="1"/>
</dbReference>
<dbReference type="PROSITE" id="PS50110">
    <property type="entry name" value="RESPONSE_REGULATORY"/>
    <property type="match status" value="1"/>
</dbReference>
<feature type="repeat" description="WD" evidence="14">
    <location>
        <begin position="832"/>
        <end position="866"/>
    </location>
</feature>
<dbReference type="FunFam" id="3.40.50.2300:FF:000001">
    <property type="entry name" value="DNA-binding response regulator PhoB"/>
    <property type="match status" value="1"/>
</dbReference>
<dbReference type="Pfam" id="PF00072">
    <property type="entry name" value="Response_reg"/>
    <property type="match status" value="1"/>
</dbReference>
<dbReference type="InterPro" id="IPR003594">
    <property type="entry name" value="HATPase_dom"/>
</dbReference>
<evidence type="ECO:0000256" key="6">
    <source>
        <dbReference type="ARBA" id="ARBA00022737"/>
    </source>
</evidence>
<dbReference type="InterPro" id="IPR015943">
    <property type="entry name" value="WD40/YVTN_repeat-like_dom_sf"/>
</dbReference>
<dbReference type="AlphaFoldDB" id="A0A3N6RLF2"/>
<dbReference type="EMBL" id="RCBY01000110">
    <property type="protein sequence ID" value="RQH37043.1"/>
    <property type="molecule type" value="Genomic_DNA"/>
</dbReference>
<dbReference type="SMART" id="SM00320">
    <property type="entry name" value="WD40"/>
    <property type="match status" value="13"/>
</dbReference>
<dbReference type="CDD" id="cd16922">
    <property type="entry name" value="HATPase_EvgS-ArcB-TorS-like"/>
    <property type="match status" value="1"/>
</dbReference>
<evidence type="ECO:0000256" key="2">
    <source>
        <dbReference type="ARBA" id="ARBA00006402"/>
    </source>
</evidence>
<evidence type="ECO:0000313" key="17">
    <source>
        <dbReference type="EMBL" id="RQH37043.1"/>
    </source>
</evidence>
<keyword evidence="10" id="KW-0238">DNA-binding</keyword>
<evidence type="ECO:0000256" key="10">
    <source>
        <dbReference type="ARBA" id="ARBA00023125"/>
    </source>
</evidence>
<dbReference type="GO" id="GO:0004673">
    <property type="term" value="F:protein histidine kinase activity"/>
    <property type="evidence" value="ECO:0007669"/>
    <property type="project" value="UniProtKB-EC"/>
</dbReference>
<dbReference type="SMART" id="SM00387">
    <property type="entry name" value="HATPase_c"/>
    <property type="match status" value="1"/>
</dbReference>
<feature type="repeat" description="WD" evidence="14">
    <location>
        <begin position="382"/>
        <end position="412"/>
    </location>
</feature>
<evidence type="ECO:0000259" key="16">
    <source>
        <dbReference type="PROSITE" id="PS50110"/>
    </source>
</evidence>
<feature type="repeat" description="WD" evidence="14">
    <location>
        <begin position="584"/>
        <end position="618"/>
    </location>
</feature>
<dbReference type="InterPro" id="IPR019775">
    <property type="entry name" value="WD40_repeat_CS"/>
</dbReference>
<evidence type="ECO:0000256" key="4">
    <source>
        <dbReference type="ARBA" id="ARBA00022553"/>
    </source>
</evidence>
<dbReference type="EC" id="2.7.13.3" evidence="3"/>
<reference evidence="17 18" key="1">
    <citation type="journal article" date="2018" name="ACS Chem. Biol.">
        <title>Ketoreductase domain dysfunction expands chemodiversity: malyngamide biosynthesis in the cyanobacterium Okeania hirsuta.</title>
        <authorList>
            <person name="Moss N.A."/>
            <person name="Leao T."/>
            <person name="Rankin M."/>
            <person name="McCullough T.M."/>
            <person name="Qu P."/>
            <person name="Korobeynikov A."/>
            <person name="Smith J.L."/>
            <person name="Gerwick L."/>
            <person name="Gerwick W.H."/>
        </authorList>
    </citation>
    <scope>NUCLEOTIDE SEQUENCE [LARGE SCALE GENOMIC DNA]</scope>
    <source>
        <strain evidence="17 18">PAB10Feb10-1</strain>
    </source>
</reference>
<feature type="repeat" description="WD" evidence="14">
    <location>
        <begin position="423"/>
        <end position="457"/>
    </location>
</feature>
<gene>
    <name evidence="17" type="ORF">D5R40_18575</name>
</gene>
<dbReference type="GO" id="GO:0003677">
    <property type="term" value="F:DNA binding"/>
    <property type="evidence" value="ECO:0007669"/>
    <property type="project" value="UniProtKB-KW"/>
</dbReference>
<keyword evidence="8" id="KW-0902">Two-component regulatory system</keyword>
<evidence type="ECO:0000256" key="9">
    <source>
        <dbReference type="ARBA" id="ARBA00023015"/>
    </source>
</evidence>
<feature type="repeat" description="WD" evidence="14">
    <location>
        <begin position="666"/>
        <end position="707"/>
    </location>
</feature>
<dbReference type="PRINTS" id="PR00344">
    <property type="entry name" value="BCTRLSENSOR"/>
</dbReference>
<organism evidence="17 18">
    <name type="scientific">Okeania hirsuta</name>
    <dbReference type="NCBI Taxonomy" id="1458930"/>
    <lineage>
        <taxon>Bacteria</taxon>
        <taxon>Bacillati</taxon>
        <taxon>Cyanobacteriota</taxon>
        <taxon>Cyanophyceae</taxon>
        <taxon>Oscillatoriophycideae</taxon>
        <taxon>Oscillatoriales</taxon>
        <taxon>Microcoleaceae</taxon>
        <taxon>Okeania</taxon>
    </lineage>
</organism>
<dbReference type="InterPro" id="IPR036890">
    <property type="entry name" value="HATPase_C_sf"/>
</dbReference>
<dbReference type="SUPFAM" id="SSF55874">
    <property type="entry name" value="ATPase domain of HSP90 chaperone/DNA topoisomerase II/histidine kinase"/>
    <property type="match status" value="1"/>
</dbReference>
<dbReference type="Gene3D" id="3.40.50.2300">
    <property type="match status" value="1"/>
</dbReference>
<evidence type="ECO:0000256" key="14">
    <source>
        <dbReference type="PROSITE-ProRule" id="PRU00221"/>
    </source>
</evidence>
<dbReference type="PANTHER" id="PTHR19879:SF9">
    <property type="entry name" value="TRANSCRIPTION INITIATION FACTOR TFIID SUBUNIT 5"/>
    <property type="match status" value="1"/>
</dbReference>
<evidence type="ECO:0000256" key="7">
    <source>
        <dbReference type="ARBA" id="ARBA00022777"/>
    </source>
</evidence>
<name>A0A3N6RLF2_9CYAN</name>
<dbReference type="SUPFAM" id="SSF50998">
    <property type="entry name" value="Quinoprotein alcohol dehydrogenase-like"/>
    <property type="match status" value="2"/>
</dbReference>
<protein>
    <recommendedName>
        <fullName evidence="12">Circadian input-output histidine kinase CikA</fullName>
        <ecNumber evidence="3">2.7.13.3</ecNumber>
    </recommendedName>
</protein>
<feature type="repeat" description="WD" evidence="14">
    <location>
        <begin position="873"/>
        <end position="914"/>
    </location>
</feature>
<comment type="caution">
    <text evidence="17">The sequence shown here is derived from an EMBL/GenBank/DDBJ whole genome shotgun (WGS) entry which is preliminary data.</text>
</comment>
<dbReference type="PROSITE" id="PS50109">
    <property type="entry name" value="HIS_KIN"/>
    <property type="match status" value="1"/>
</dbReference>
<sequence>MKNSALKLINSIDNNLPPVYADENRLQQILFNLIGNAIKFTERGKIEVSAKLLSEKSQRQLEITISDTGIGISEDKLDSIFESFEQADGTISREYRGTGLGLAITKQLVELHGGKIGVKSVLGKGSRFTFTLPVSEKPAEKIETSPILSPVVQTIDVNPEVDAGDRDVTLAKKHGESRENNSAKVLIVDDDLVNLEVLGNHLSNNNYSVNRADNGREALQILEKGFQPDLILLDIMMPGMTGFEVCQKIREKLSPNELPIIFLTAKNQISDLVRGYNVGANDFITKPFSKGELLARIKTHISLKKKNQEVQEQRLRAEIAEIETLISLSQARLLSDDWLGSLDAVFQAGKKLQNVQVPPDMKMKVTCQLRQVVNNISEKNSFQFHTAKVNKIIFSPDGKTLASASNDGTVKICRLDDSSIVTLEGHNNPVTSVSFSFDSQILASASQDNTVKLWELDGTEIGTFENKGNKVIFSPNEQILASTREGTIKFWQIDGTELQITSDLKVIEDLSFSSLEQILVCATEEGIKLCQLNNPNILSIHSDQDWVTSISLSYSGKSLVSVSQDGVIKLWHCNDGKLEERKSFTGHKESITSFIISPNGDKFASSSEDRIVKIWDLQGNIINTFRGHRYKITSLCFHPNNQIIASADNSGVVKVWSLRNNKPPTFCPHKSKITNVKFSPDGKTLASADEYGNIKLWQTDGTELESYQIYKKKITDISFHPNSKIIAFSNDYGNVEFLSLNNSETPLPILQDFGITNLNYFGSDGKFIALTQENHLEIYDQDCNQLALGRNGDRIISMDVSSNSHTLATVGADNKIKIWNFTGNKLLEKFSFSTNSSTVTQISFSPNGKILASASEDCTIKLWNLNGKELAIFKGHSKAITSISFSPDGKILASGSNDNTIKLWSLINRTEIYTLQEHTQPITSIDFSPDGKTLASASNDKTVILWNLNLDDLLHRADEWLPEHFNLHSHYNKYMKRGN</sequence>
<dbReference type="CDD" id="cd00200">
    <property type="entry name" value="WD40"/>
    <property type="match status" value="1"/>
</dbReference>
<evidence type="ECO:0000256" key="8">
    <source>
        <dbReference type="ARBA" id="ARBA00023012"/>
    </source>
</evidence>
<dbReference type="InterPro" id="IPR020472">
    <property type="entry name" value="WD40_PAC1"/>
</dbReference>
<feature type="repeat" description="WD" evidence="14">
    <location>
        <begin position="915"/>
        <end position="956"/>
    </location>
</feature>
<keyword evidence="6" id="KW-0677">Repeat</keyword>
<comment type="catalytic activity">
    <reaction evidence="1">
        <text>ATP + protein L-histidine = ADP + protein N-phospho-L-histidine.</text>
        <dbReference type="EC" id="2.7.13.3"/>
    </reaction>
</comment>
<dbReference type="PANTHER" id="PTHR19879">
    <property type="entry name" value="TRANSCRIPTION INITIATION FACTOR TFIID"/>
    <property type="match status" value="1"/>
</dbReference>
<dbReference type="Pfam" id="PF02518">
    <property type="entry name" value="HATPase_c"/>
    <property type="match status" value="1"/>
</dbReference>
<evidence type="ECO:0000256" key="5">
    <source>
        <dbReference type="ARBA" id="ARBA00022574"/>
    </source>
</evidence>
<dbReference type="InterPro" id="IPR001789">
    <property type="entry name" value="Sig_transdc_resp-reg_receiver"/>
</dbReference>
<dbReference type="InterPro" id="IPR001680">
    <property type="entry name" value="WD40_rpt"/>
</dbReference>
<dbReference type="RefSeq" id="WP_161565014.1">
    <property type="nucleotide sequence ID" value="NZ_CAWOLW010000014.1"/>
</dbReference>
<dbReference type="Gene3D" id="2.130.10.10">
    <property type="entry name" value="YVTN repeat-like/Quinoprotein amine dehydrogenase"/>
    <property type="match status" value="3"/>
</dbReference>
<dbReference type="GO" id="GO:0000160">
    <property type="term" value="P:phosphorelay signal transduction system"/>
    <property type="evidence" value="ECO:0007669"/>
    <property type="project" value="UniProtKB-KW"/>
</dbReference>
<feature type="repeat" description="WD" evidence="14">
    <location>
        <begin position="540"/>
        <end position="581"/>
    </location>
</feature>
<evidence type="ECO:0000256" key="13">
    <source>
        <dbReference type="PROSITE-ProRule" id="PRU00169"/>
    </source>
</evidence>
<keyword evidence="18" id="KW-1185">Reference proteome</keyword>
<dbReference type="PROSITE" id="PS00678">
    <property type="entry name" value="WD_REPEATS_1"/>
    <property type="match status" value="3"/>
</dbReference>
<feature type="modified residue" description="4-aspartylphosphate" evidence="13">
    <location>
        <position position="234"/>
    </location>
</feature>
<feature type="domain" description="Histidine kinase" evidence="15">
    <location>
        <begin position="1"/>
        <end position="136"/>
    </location>
</feature>
<accession>A0A3N6RLF2</accession>
<dbReference type="SUPFAM" id="SSF52172">
    <property type="entry name" value="CheY-like"/>
    <property type="match status" value="1"/>
</dbReference>
<feature type="repeat" description="WD" evidence="14">
    <location>
        <begin position="625"/>
        <end position="666"/>
    </location>
</feature>
<evidence type="ECO:0000259" key="15">
    <source>
        <dbReference type="PROSITE" id="PS50109"/>
    </source>
</evidence>
<keyword evidence="11" id="KW-0804">Transcription</keyword>
<feature type="domain" description="Response regulatory" evidence="16">
    <location>
        <begin position="184"/>
        <end position="301"/>
    </location>
</feature>
<dbReference type="InterPro" id="IPR011006">
    <property type="entry name" value="CheY-like_superfamily"/>
</dbReference>
<comment type="similarity">
    <text evidence="2">In the N-terminal section; belongs to the phytochrome family.</text>
</comment>
<dbReference type="PROSITE" id="PS50294">
    <property type="entry name" value="WD_REPEATS_REGION"/>
    <property type="match status" value="9"/>
</dbReference>
<dbReference type="Pfam" id="PF00400">
    <property type="entry name" value="WD40"/>
    <property type="match status" value="10"/>
</dbReference>
<keyword evidence="9" id="KW-0805">Transcription regulation</keyword>
<keyword evidence="7" id="KW-0418">Kinase</keyword>
<keyword evidence="5 14" id="KW-0853">WD repeat</keyword>
<dbReference type="PRINTS" id="PR00320">
    <property type="entry name" value="GPROTEINBRPT"/>
</dbReference>
<dbReference type="InterPro" id="IPR011047">
    <property type="entry name" value="Quinoprotein_ADH-like_sf"/>
</dbReference>